<evidence type="ECO:0000313" key="3">
    <source>
        <dbReference type="Proteomes" id="UP001172102"/>
    </source>
</evidence>
<protein>
    <submittedName>
        <fullName evidence="2">Uncharacterized protein</fullName>
    </submittedName>
</protein>
<feature type="non-terminal residue" evidence="2">
    <location>
        <position position="1"/>
    </location>
</feature>
<organism evidence="2 3">
    <name type="scientific">Lasiosphaeris hirsuta</name>
    <dbReference type="NCBI Taxonomy" id="260670"/>
    <lineage>
        <taxon>Eukaryota</taxon>
        <taxon>Fungi</taxon>
        <taxon>Dikarya</taxon>
        <taxon>Ascomycota</taxon>
        <taxon>Pezizomycotina</taxon>
        <taxon>Sordariomycetes</taxon>
        <taxon>Sordariomycetidae</taxon>
        <taxon>Sordariales</taxon>
        <taxon>Lasiosphaeriaceae</taxon>
        <taxon>Lasiosphaeris</taxon>
    </lineage>
</organism>
<reference evidence="2" key="1">
    <citation type="submission" date="2023-06" db="EMBL/GenBank/DDBJ databases">
        <title>Genome-scale phylogeny and comparative genomics of the fungal order Sordariales.</title>
        <authorList>
            <consortium name="Lawrence Berkeley National Laboratory"/>
            <person name="Hensen N."/>
            <person name="Bonometti L."/>
            <person name="Westerberg I."/>
            <person name="Brannstrom I.O."/>
            <person name="Guillou S."/>
            <person name="Cros-Aarteil S."/>
            <person name="Calhoun S."/>
            <person name="Haridas S."/>
            <person name="Kuo A."/>
            <person name="Mondo S."/>
            <person name="Pangilinan J."/>
            <person name="Riley R."/>
            <person name="Labutti K."/>
            <person name="Andreopoulos B."/>
            <person name="Lipzen A."/>
            <person name="Chen C."/>
            <person name="Yanf M."/>
            <person name="Daum C."/>
            <person name="Ng V."/>
            <person name="Clum A."/>
            <person name="Steindorff A."/>
            <person name="Ohm R."/>
            <person name="Martin F."/>
            <person name="Silar P."/>
            <person name="Natvig D."/>
            <person name="Lalanne C."/>
            <person name="Gautier V."/>
            <person name="Ament-Velasquez S.L."/>
            <person name="Kruys A."/>
            <person name="Hutchinson M.I."/>
            <person name="Powell A.J."/>
            <person name="Barry K."/>
            <person name="Miller A.N."/>
            <person name="Grigoriev I.V."/>
            <person name="Debuchy R."/>
            <person name="Gladieux P."/>
            <person name="Thoren M.H."/>
            <person name="Johannesson H."/>
        </authorList>
    </citation>
    <scope>NUCLEOTIDE SEQUENCE</scope>
    <source>
        <strain evidence="2">SMH4607-1</strain>
    </source>
</reference>
<evidence type="ECO:0000256" key="1">
    <source>
        <dbReference type="SAM" id="MobiDB-lite"/>
    </source>
</evidence>
<sequence length="117" mass="12841">MQRFPVSLSPHRRPAPLEVPPAEAGCSTSSAWYLCYVPHLRMEGPDIEGQQHVKRFRRHPPPQIPLTARLPPPPRVSKTLGRERPKGSPLCGCGVRTEFVPQLLSALDSPALLAPGP</sequence>
<dbReference type="EMBL" id="JAUKUA010000003">
    <property type="protein sequence ID" value="KAK0720379.1"/>
    <property type="molecule type" value="Genomic_DNA"/>
</dbReference>
<evidence type="ECO:0000313" key="2">
    <source>
        <dbReference type="EMBL" id="KAK0720379.1"/>
    </source>
</evidence>
<dbReference type="Proteomes" id="UP001172102">
    <property type="component" value="Unassembled WGS sequence"/>
</dbReference>
<feature type="region of interest" description="Disordered" evidence="1">
    <location>
        <begin position="1"/>
        <end position="25"/>
    </location>
</feature>
<keyword evidence="3" id="KW-1185">Reference proteome</keyword>
<gene>
    <name evidence="2" type="ORF">B0H67DRAFT_575948</name>
</gene>
<name>A0AA40DXT0_9PEZI</name>
<dbReference type="AlphaFoldDB" id="A0AA40DXT0"/>
<feature type="region of interest" description="Disordered" evidence="1">
    <location>
        <begin position="58"/>
        <end position="91"/>
    </location>
</feature>
<proteinExistence type="predicted"/>
<accession>A0AA40DXT0</accession>
<comment type="caution">
    <text evidence="2">The sequence shown here is derived from an EMBL/GenBank/DDBJ whole genome shotgun (WGS) entry which is preliminary data.</text>
</comment>